<protein>
    <submittedName>
        <fullName evidence="5">Transcriptional regulator, ArsR family</fullName>
    </submittedName>
</protein>
<dbReference type="PANTHER" id="PTHR33154">
    <property type="entry name" value="TRANSCRIPTIONAL REGULATOR, ARSR FAMILY"/>
    <property type="match status" value="1"/>
</dbReference>
<evidence type="ECO:0000313" key="6">
    <source>
        <dbReference type="Proteomes" id="UP000198718"/>
    </source>
</evidence>
<dbReference type="PROSITE" id="PS50987">
    <property type="entry name" value="HTH_ARSR_2"/>
    <property type="match status" value="1"/>
</dbReference>
<dbReference type="InterPro" id="IPR036388">
    <property type="entry name" value="WH-like_DNA-bd_sf"/>
</dbReference>
<name>A0A1G9H1R5_9FIRM</name>
<gene>
    <name evidence="5" type="ORF">SAMN05660472_02556</name>
</gene>
<dbReference type="Pfam" id="PF01022">
    <property type="entry name" value="HTH_5"/>
    <property type="match status" value="1"/>
</dbReference>
<evidence type="ECO:0000256" key="2">
    <source>
        <dbReference type="ARBA" id="ARBA00023125"/>
    </source>
</evidence>
<dbReference type="InterPro" id="IPR051081">
    <property type="entry name" value="HTH_MetalResp_TranReg"/>
</dbReference>
<feature type="domain" description="HTH arsR-type" evidence="4">
    <location>
        <begin position="1"/>
        <end position="89"/>
    </location>
</feature>
<dbReference type="InterPro" id="IPR001845">
    <property type="entry name" value="HTH_ArsR_DNA-bd_dom"/>
</dbReference>
<dbReference type="RefSeq" id="WP_090554172.1">
    <property type="nucleotide sequence ID" value="NZ_FNFP01000007.1"/>
</dbReference>
<dbReference type="EMBL" id="FNFP01000007">
    <property type="protein sequence ID" value="SDL06754.1"/>
    <property type="molecule type" value="Genomic_DNA"/>
</dbReference>
<keyword evidence="2" id="KW-0238">DNA-binding</keyword>
<keyword evidence="1" id="KW-0805">Transcription regulation</keyword>
<evidence type="ECO:0000256" key="3">
    <source>
        <dbReference type="ARBA" id="ARBA00023163"/>
    </source>
</evidence>
<organism evidence="5 6">
    <name type="scientific">Natronincola ferrireducens</name>
    <dbReference type="NCBI Taxonomy" id="393762"/>
    <lineage>
        <taxon>Bacteria</taxon>
        <taxon>Bacillati</taxon>
        <taxon>Bacillota</taxon>
        <taxon>Clostridia</taxon>
        <taxon>Peptostreptococcales</taxon>
        <taxon>Natronincolaceae</taxon>
        <taxon>Natronincola</taxon>
    </lineage>
</organism>
<dbReference type="Proteomes" id="UP000198718">
    <property type="component" value="Unassembled WGS sequence"/>
</dbReference>
<dbReference type="CDD" id="cd00090">
    <property type="entry name" value="HTH_ARSR"/>
    <property type="match status" value="1"/>
</dbReference>
<keyword evidence="6" id="KW-1185">Reference proteome</keyword>
<dbReference type="PRINTS" id="PR00778">
    <property type="entry name" value="HTHARSR"/>
</dbReference>
<dbReference type="OrthoDB" id="9798835at2"/>
<keyword evidence="3" id="KW-0804">Transcription</keyword>
<dbReference type="NCBIfam" id="NF033788">
    <property type="entry name" value="HTH_metalloreg"/>
    <property type="match status" value="1"/>
</dbReference>
<proteinExistence type="predicted"/>
<evidence type="ECO:0000259" key="4">
    <source>
        <dbReference type="PROSITE" id="PS50987"/>
    </source>
</evidence>
<dbReference type="GO" id="GO:0003677">
    <property type="term" value="F:DNA binding"/>
    <property type="evidence" value="ECO:0007669"/>
    <property type="project" value="UniProtKB-KW"/>
</dbReference>
<dbReference type="PANTHER" id="PTHR33154:SF33">
    <property type="entry name" value="TRANSCRIPTIONAL REPRESSOR SDPR"/>
    <property type="match status" value="1"/>
</dbReference>
<dbReference type="GO" id="GO:0003700">
    <property type="term" value="F:DNA-binding transcription factor activity"/>
    <property type="evidence" value="ECO:0007669"/>
    <property type="project" value="InterPro"/>
</dbReference>
<dbReference type="InterPro" id="IPR011991">
    <property type="entry name" value="ArsR-like_HTH"/>
</dbReference>
<reference evidence="5 6" key="1">
    <citation type="submission" date="2016-10" db="EMBL/GenBank/DDBJ databases">
        <authorList>
            <person name="de Groot N.N."/>
        </authorList>
    </citation>
    <scope>NUCLEOTIDE SEQUENCE [LARGE SCALE GENOMIC DNA]</scope>
    <source>
        <strain evidence="5 6">DSM 18346</strain>
    </source>
</reference>
<dbReference type="SUPFAM" id="SSF46785">
    <property type="entry name" value="Winged helix' DNA-binding domain"/>
    <property type="match status" value="1"/>
</dbReference>
<dbReference type="AlphaFoldDB" id="A0A1G9H1R5"/>
<evidence type="ECO:0000256" key="1">
    <source>
        <dbReference type="ARBA" id="ARBA00023015"/>
    </source>
</evidence>
<accession>A0A1G9H1R5</accession>
<dbReference type="STRING" id="393762.SAMN05660472_02556"/>
<dbReference type="SMART" id="SM00418">
    <property type="entry name" value="HTH_ARSR"/>
    <property type="match status" value="1"/>
</dbReference>
<sequence>MDFEIIFKALGEGTRIKIIKLLSLKPMYVCELEGILNMSQPRISQHLKILKYADLVTVRKEGQRAIYSLNKSFMHQVLDGFSDFLQKPLEELKDYYEEKLRIEEIENDPNISICKSCK</sequence>
<dbReference type="Gene3D" id="1.10.10.10">
    <property type="entry name" value="Winged helix-like DNA-binding domain superfamily/Winged helix DNA-binding domain"/>
    <property type="match status" value="1"/>
</dbReference>
<evidence type="ECO:0000313" key="5">
    <source>
        <dbReference type="EMBL" id="SDL06754.1"/>
    </source>
</evidence>
<dbReference type="InterPro" id="IPR036390">
    <property type="entry name" value="WH_DNA-bd_sf"/>
</dbReference>